<gene>
    <name evidence="2" type="ORF">PV328_012416</name>
</gene>
<dbReference type="EMBL" id="JAQQBS010001252">
    <property type="protein sequence ID" value="KAK0167687.1"/>
    <property type="molecule type" value="Genomic_DNA"/>
</dbReference>
<evidence type="ECO:0000313" key="3">
    <source>
        <dbReference type="Proteomes" id="UP001168990"/>
    </source>
</evidence>
<evidence type="ECO:0000256" key="1">
    <source>
        <dbReference type="SAM" id="MobiDB-lite"/>
    </source>
</evidence>
<reference evidence="2" key="1">
    <citation type="journal article" date="2023" name="bioRxiv">
        <title>Scaffold-level genome assemblies of two parasitoid biocontrol wasps reveal the parthenogenesis mechanism and an associated novel virus.</title>
        <authorList>
            <person name="Inwood S."/>
            <person name="Skelly J."/>
            <person name="Guhlin J."/>
            <person name="Harrop T."/>
            <person name="Goldson S."/>
            <person name="Dearden P."/>
        </authorList>
    </citation>
    <scope>NUCLEOTIDE SEQUENCE</scope>
    <source>
        <strain evidence="2">Irish</strain>
        <tissue evidence="2">Whole body</tissue>
    </source>
</reference>
<feature type="non-terminal residue" evidence="2">
    <location>
        <position position="167"/>
    </location>
</feature>
<keyword evidence="3" id="KW-1185">Reference proteome</keyword>
<dbReference type="Proteomes" id="UP001168990">
    <property type="component" value="Unassembled WGS sequence"/>
</dbReference>
<dbReference type="AlphaFoldDB" id="A0AA39FDQ9"/>
<accession>A0AA39FDQ9</accession>
<feature type="compositionally biased region" description="Basic and acidic residues" evidence="1">
    <location>
        <begin position="81"/>
        <end position="98"/>
    </location>
</feature>
<evidence type="ECO:0000313" key="2">
    <source>
        <dbReference type="EMBL" id="KAK0167687.1"/>
    </source>
</evidence>
<name>A0AA39FDQ9_9HYME</name>
<reference evidence="2" key="2">
    <citation type="submission" date="2023-03" db="EMBL/GenBank/DDBJ databases">
        <authorList>
            <person name="Inwood S.N."/>
            <person name="Skelly J.G."/>
            <person name="Guhlin J."/>
            <person name="Harrop T.W.R."/>
            <person name="Goldson S.G."/>
            <person name="Dearden P.K."/>
        </authorList>
    </citation>
    <scope>NUCLEOTIDE SEQUENCE</scope>
    <source>
        <strain evidence="2">Irish</strain>
        <tissue evidence="2">Whole body</tissue>
    </source>
</reference>
<sequence>MKPAKSSEKSLIQSNKQDELANKFPALAMANSKTSYSNIATYDNDDDDIVNDAMASLESFAPSSLKKPTENPSDSNPISKQEPEKKSNKSSKREREGQFDTETGILPREDDEEEDMEIELVEEEPPFLHGHGRALGDLTSNMRGIGLQNQDLPEWKKHVIGGKKSSF</sequence>
<organism evidence="2 3">
    <name type="scientific">Microctonus aethiopoides</name>
    <dbReference type="NCBI Taxonomy" id="144406"/>
    <lineage>
        <taxon>Eukaryota</taxon>
        <taxon>Metazoa</taxon>
        <taxon>Ecdysozoa</taxon>
        <taxon>Arthropoda</taxon>
        <taxon>Hexapoda</taxon>
        <taxon>Insecta</taxon>
        <taxon>Pterygota</taxon>
        <taxon>Neoptera</taxon>
        <taxon>Endopterygota</taxon>
        <taxon>Hymenoptera</taxon>
        <taxon>Apocrita</taxon>
        <taxon>Ichneumonoidea</taxon>
        <taxon>Braconidae</taxon>
        <taxon>Euphorinae</taxon>
        <taxon>Microctonus</taxon>
    </lineage>
</organism>
<proteinExistence type="predicted"/>
<protein>
    <submittedName>
        <fullName evidence="2">Uncharacterized protein</fullName>
    </submittedName>
</protein>
<feature type="region of interest" description="Disordered" evidence="1">
    <location>
        <begin position="60"/>
        <end position="116"/>
    </location>
</feature>
<comment type="caution">
    <text evidence="2">The sequence shown here is derived from an EMBL/GenBank/DDBJ whole genome shotgun (WGS) entry which is preliminary data.</text>
</comment>